<keyword evidence="2" id="KW-1185">Reference proteome</keyword>
<dbReference type="Pfam" id="PF20159">
    <property type="entry name" value="YidB"/>
    <property type="match status" value="1"/>
</dbReference>
<comment type="caution">
    <text evidence="1">The sequence shown here is derived from an EMBL/GenBank/DDBJ whole genome shotgun (WGS) entry which is preliminary data.</text>
</comment>
<protein>
    <submittedName>
        <fullName evidence="1">DUF937 domain-containing protein</fullName>
    </submittedName>
</protein>
<dbReference type="Gene3D" id="1.10.10.690">
    <property type="entry name" value="YidB-like"/>
    <property type="match status" value="1"/>
</dbReference>
<organism evidence="1 2">
    <name type="scientific">Pseudomarimonas arenosa</name>
    <dbReference type="NCBI Taxonomy" id="2774145"/>
    <lineage>
        <taxon>Bacteria</taxon>
        <taxon>Pseudomonadati</taxon>
        <taxon>Pseudomonadota</taxon>
        <taxon>Gammaproteobacteria</taxon>
        <taxon>Lysobacterales</taxon>
        <taxon>Lysobacteraceae</taxon>
        <taxon>Pseudomarimonas</taxon>
    </lineage>
</organism>
<accession>A0AAW3ZPN8</accession>
<evidence type="ECO:0000313" key="1">
    <source>
        <dbReference type="EMBL" id="MBD8527139.1"/>
    </source>
</evidence>
<proteinExistence type="predicted"/>
<dbReference type="RefSeq" id="WP_192030561.1">
    <property type="nucleotide sequence ID" value="NZ_JACYTR010000042.1"/>
</dbReference>
<dbReference type="AlphaFoldDB" id="A0AAW3ZPN8"/>
<dbReference type="Proteomes" id="UP000613768">
    <property type="component" value="Unassembled WGS sequence"/>
</dbReference>
<dbReference type="InterPro" id="IPR027405">
    <property type="entry name" value="YidB-like"/>
</dbReference>
<dbReference type="SUPFAM" id="SSF140804">
    <property type="entry name" value="YidB-like"/>
    <property type="match status" value="1"/>
</dbReference>
<reference evidence="1 2" key="1">
    <citation type="submission" date="2020-09" db="EMBL/GenBank/DDBJ databases">
        <title>Pseudoxanthomonas sp. CAU 1598 isolated from sand of Yaerae Beach.</title>
        <authorList>
            <person name="Kim W."/>
        </authorList>
    </citation>
    <scope>NUCLEOTIDE SEQUENCE [LARGE SCALE GENOMIC DNA]</scope>
    <source>
        <strain evidence="1 2">CAU 1598</strain>
    </source>
</reference>
<gene>
    <name evidence="1" type="ORF">IFO71_15460</name>
</gene>
<evidence type="ECO:0000313" key="2">
    <source>
        <dbReference type="Proteomes" id="UP000613768"/>
    </source>
</evidence>
<name>A0AAW3ZPN8_9GAMM</name>
<sequence>MGVFDELLGGAGGKHSPLESLLGNLGEHHGSNPLGDLVGRALGGDQAKSAALIAAALSLVKQMGGFEKVLEMFQQKGLGGLTKTWLSKGSNAPLAADEVTRVFGKDAIHVVAQKAGVSNDQASSALGEMLPELLNQLSPNGSLLDTHEQLLSKGLDLLSGR</sequence>
<dbReference type="InterPro" id="IPR045372">
    <property type="entry name" value="YidB"/>
</dbReference>
<dbReference type="EMBL" id="JACYTR010000042">
    <property type="protein sequence ID" value="MBD8527139.1"/>
    <property type="molecule type" value="Genomic_DNA"/>
</dbReference>